<dbReference type="Pfam" id="PF00069">
    <property type="entry name" value="Pkinase"/>
    <property type="match status" value="1"/>
</dbReference>
<dbReference type="Gene3D" id="1.10.510.10">
    <property type="entry name" value="Transferase(Phosphotransferase) domain 1"/>
    <property type="match status" value="1"/>
</dbReference>
<dbReference type="GO" id="GO:0005524">
    <property type="term" value="F:ATP binding"/>
    <property type="evidence" value="ECO:0007669"/>
    <property type="project" value="InterPro"/>
</dbReference>
<organism evidence="3 4">
    <name type="scientific">Halteria grandinella</name>
    <dbReference type="NCBI Taxonomy" id="5974"/>
    <lineage>
        <taxon>Eukaryota</taxon>
        <taxon>Sar</taxon>
        <taxon>Alveolata</taxon>
        <taxon>Ciliophora</taxon>
        <taxon>Intramacronucleata</taxon>
        <taxon>Spirotrichea</taxon>
        <taxon>Stichotrichia</taxon>
        <taxon>Sporadotrichida</taxon>
        <taxon>Halteriidae</taxon>
        <taxon>Halteria</taxon>
    </lineage>
</organism>
<dbReference type="InterPro" id="IPR011009">
    <property type="entry name" value="Kinase-like_dom_sf"/>
</dbReference>
<name>A0A8J8NWP8_HALGN</name>
<proteinExistence type="predicted"/>
<keyword evidence="4" id="KW-1185">Reference proteome</keyword>
<dbReference type="InterPro" id="IPR050235">
    <property type="entry name" value="CK1_Ser-Thr_kinase"/>
</dbReference>
<sequence>MEYVKYSLKEYLDFTATELGRMEAIKALGLQMLSAIRHLHEKGVLHQDIKPQNFRVTEKGVVKLLDFRLAQKYDDRNRHKPFGKFGIQGTPFFASISALQGFTLSRRDDIESLGFAIMHLIDPETPWAQCETIKEVLLQKQAFLSMNLNNVPQHYYWIQKFIISAAKLKYTEQPDYSHFEYLIRNLTRPPSLASQVHHPLSFVAESESQQMQNMSVATQPQEAQGLSKLAGVYRIVEEEIMGRHNACSKCQYLSQEKDQLQQLVKKQDHIAEQPDKEVIQRLEQQN</sequence>
<dbReference type="SMART" id="SM00220">
    <property type="entry name" value="S_TKc"/>
    <property type="match status" value="1"/>
</dbReference>
<evidence type="ECO:0000313" key="3">
    <source>
        <dbReference type="EMBL" id="TNV81549.1"/>
    </source>
</evidence>
<accession>A0A8J8NWP8</accession>
<dbReference type="SUPFAM" id="SSF56112">
    <property type="entry name" value="Protein kinase-like (PK-like)"/>
    <property type="match status" value="1"/>
</dbReference>
<gene>
    <name evidence="3" type="ORF">FGO68_gene16835</name>
</gene>
<dbReference type="PANTHER" id="PTHR11909">
    <property type="entry name" value="CASEIN KINASE-RELATED"/>
    <property type="match status" value="1"/>
</dbReference>
<dbReference type="EMBL" id="RRYP01006016">
    <property type="protein sequence ID" value="TNV81549.1"/>
    <property type="molecule type" value="Genomic_DNA"/>
</dbReference>
<dbReference type="InterPro" id="IPR000719">
    <property type="entry name" value="Prot_kinase_dom"/>
</dbReference>
<dbReference type="GO" id="GO:0004672">
    <property type="term" value="F:protein kinase activity"/>
    <property type="evidence" value="ECO:0007669"/>
    <property type="project" value="InterPro"/>
</dbReference>
<dbReference type="PROSITE" id="PS50011">
    <property type="entry name" value="PROTEIN_KINASE_DOM"/>
    <property type="match status" value="1"/>
</dbReference>
<reference evidence="3" key="1">
    <citation type="submission" date="2019-06" db="EMBL/GenBank/DDBJ databases">
        <authorList>
            <person name="Zheng W."/>
        </authorList>
    </citation>
    <scope>NUCLEOTIDE SEQUENCE</scope>
    <source>
        <strain evidence="3">QDHG01</strain>
    </source>
</reference>
<dbReference type="Proteomes" id="UP000785679">
    <property type="component" value="Unassembled WGS sequence"/>
</dbReference>
<feature type="domain" description="Protein kinase" evidence="2">
    <location>
        <begin position="1"/>
        <end position="236"/>
    </location>
</feature>
<dbReference type="OrthoDB" id="4062651at2759"/>
<evidence type="ECO:0000313" key="4">
    <source>
        <dbReference type="Proteomes" id="UP000785679"/>
    </source>
</evidence>
<evidence type="ECO:0000259" key="2">
    <source>
        <dbReference type="PROSITE" id="PS50011"/>
    </source>
</evidence>
<dbReference type="AlphaFoldDB" id="A0A8J8NWP8"/>
<protein>
    <recommendedName>
        <fullName evidence="1">Casein kinase I</fullName>
    </recommendedName>
</protein>
<evidence type="ECO:0000256" key="1">
    <source>
        <dbReference type="ARBA" id="ARBA00023860"/>
    </source>
</evidence>
<comment type="caution">
    <text evidence="3">The sequence shown here is derived from an EMBL/GenBank/DDBJ whole genome shotgun (WGS) entry which is preliminary data.</text>
</comment>